<comment type="caution">
    <text evidence="2">The sequence shown here is derived from an EMBL/GenBank/DDBJ whole genome shotgun (WGS) entry which is preliminary data.</text>
</comment>
<organism evidence="2 3">
    <name type="scientific">Nonomuraea maheshkhaliensis</name>
    <dbReference type="NCBI Taxonomy" id="419590"/>
    <lineage>
        <taxon>Bacteria</taxon>
        <taxon>Bacillati</taxon>
        <taxon>Actinomycetota</taxon>
        <taxon>Actinomycetes</taxon>
        <taxon>Streptosporangiales</taxon>
        <taxon>Streptosporangiaceae</taxon>
        <taxon>Nonomuraea</taxon>
    </lineage>
</organism>
<evidence type="ECO:0000313" key="2">
    <source>
        <dbReference type="EMBL" id="GAA1642783.1"/>
    </source>
</evidence>
<gene>
    <name evidence="2" type="ORF">GCM10009733_044880</name>
</gene>
<evidence type="ECO:0000256" key="1">
    <source>
        <dbReference type="SAM" id="MobiDB-lite"/>
    </source>
</evidence>
<protein>
    <submittedName>
        <fullName evidence="2">Uncharacterized protein</fullName>
    </submittedName>
</protein>
<name>A0ABP4R9U1_9ACTN</name>
<dbReference type="EMBL" id="BAAAMU010000031">
    <property type="protein sequence ID" value="GAA1642783.1"/>
    <property type="molecule type" value="Genomic_DNA"/>
</dbReference>
<evidence type="ECO:0000313" key="3">
    <source>
        <dbReference type="Proteomes" id="UP001500064"/>
    </source>
</evidence>
<accession>A0ABP4R9U1</accession>
<proteinExistence type="predicted"/>
<dbReference type="Proteomes" id="UP001500064">
    <property type="component" value="Unassembled WGS sequence"/>
</dbReference>
<keyword evidence="3" id="KW-1185">Reference proteome</keyword>
<feature type="region of interest" description="Disordered" evidence="1">
    <location>
        <begin position="138"/>
        <end position="157"/>
    </location>
</feature>
<reference evidence="3" key="1">
    <citation type="journal article" date="2019" name="Int. J. Syst. Evol. Microbiol.">
        <title>The Global Catalogue of Microorganisms (GCM) 10K type strain sequencing project: providing services to taxonomists for standard genome sequencing and annotation.</title>
        <authorList>
            <consortium name="The Broad Institute Genomics Platform"/>
            <consortium name="The Broad Institute Genome Sequencing Center for Infectious Disease"/>
            <person name="Wu L."/>
            <person name="Ma J."/>
        </authorList>
    </citation>
    <scope>NUCLEOTIDE SEQUENCE [LARGE SCALE GENOMIC DNA]</scope>
    <source>
        <strain evidence="3">JCM 13929</strain>
    </source>
</reference>
<sequence length="157" mass="16737">MSGEALTALAAAGGTALVSAMTTDAWESAEQGFTRLLSRGRPERQEVAVRRLERSRHELAGRTGAEPEQVRAEQEAVWRIRLSDLLEDDPAAEAELRVLVATFSTSASASRPRSIAISGDNSGIASTGDHATNVQMRAEASGSGRVYQAGRDQTINE</sequence>